<evidence type="ECO:0000313" key="3">
    <source>
        <dbReference type="Proteomes" id="UP001597108"/>
    </source>
</evidence>
<proteinExistence type="predicted"/>
<dbReference type="InterPro" id="IPR022028">
    <property type="entry name" value="DUF3604"/>
</dbReference>
<dbReference type="EMBL" id="JBHTJT010000010">
    <property type="protein sequence ID" value="MFD0980025.1"/>
    <property type="molecule type" value="Genomic_DNA"/>
</dbReference>
<reference evidence="3" key="1">
    <citation type="journal article" date="2019" name="Int. J. Syst. Evol. Microbiol.">
        <title>The Global Catalogue of Microorganisms (GCM) 10K type strain sequencing project: providing services to taxonomists for standard genome sequencing and annotation.</title>
        <authorList>
            <consortium name="The Broad Institute Genomics Platform"/>
            <consortium name="The Broad Institute Genome Sequencing Center for Infectious Disease"/>
            <person name="Wu L."/>
            <person name="Ma J."/>
        </authorList>
    </citation>
    <scope>NUCLEOTIDE SEQUENCE [LARGE SCALE GENOMIC DNA]</scope>
    <source>
        <strain evidence="3">CCUG 60524</strain>
    </source>
</reference>
<comment type="caution">
    <text evidence="2">The sequence shown here is derived from an EMBL/GenBank/DDBJ whole genome shotgun (WGS) entry which is preliminary data.</text>
</comment>
<organism evidence="2 3">
    <name type="scientific">Tropicimonas aquimaris</name>
    <dbReference type="NCBI Taxonomy" id="914152"/>
    <lineage>
        <taxon>Bacteria</taxon>
        <taxon>Pseudomonadati</taxon>
        <taxon>Pseudomonadota</taxon>
        <taxon>Alphaproteobacteria</taxon>
        <taxon>Rhodobacterales</taxon>
        <taxon>Roseobacteraceae</taxon>
        <taxon>Tropicimonas</taxon>
    </lineage>
</organism>
<feature type="compositionally biased region" description="Basic and acidic residues" evidence="1">
    <location>
        <begin position="74"/>
        <end position="85"/>
    </location>
</feature>
<evidence type="ECO:0000313" key="2">
    <source>
        <dbReference type="EMBL" id="MFD0980025.1"/>
    </source>
</evidence>
<sequence>MPAILWHGTMRKHAREAFVTSGPRIQPRFFGGASLATHDDPVRLVVDGYANRAPMCGTLTALDGPSQFTVQARKDRESANRDRIQFGKGWGGDAGQL</sequence>
<dbReference type="RefSeq" id="WP_386074363.1">
    <property type="nucleotide sequence ID" value="NZ_JBHTJT010000010.1"/>
</dbReference>
<gene>
    <name evidence="2" type="ORF">ACFQ2S_10215</name>
</gene>
<dbReference type="Proteomes" id="UP001597108">
    <property type="component" value="Unassembled WGS sequence"/>
</dbReference>
<accession>A0ABW3IPQ6</accession>
<evidence type="ECO:0000256" key="1">
    <source>
        <dbReference type="SAM" id="MobiDB-lite"/>
    </source>
</evidence>
<name>A0ABW3IPQ6_9RHOB</name>
<feature type="compositionally biased region" description="Gly residues" evidence="1">
    <location>
        <begin position="88"/>
        <end position="97"/>
    </location>
</feature>
<feature type="region of interest" description="Disordered" evidence="1">
    <location>
        <begin position="74"/>
        <end position="97"/>
    </location>
</feature>
<protein>
    <submittedName>
        <fullName evidence="2">DUF3604 domain-containing protein</fullName>
    </submittedName>
</protein>
<keyword evidence="3" id="KW-1185">Reference proteome</keyword>
<dbReference type="Pfam" id="PF12228">
    <property type="entry name" value="DUF3604"/>
    <property type="match status" value="1"/>
</dbReference>